<evidence type="ECO:0000259" key="4">
    <source>
        <dbReference type="Pfam" id="PF01420"/>
    </source>
</evidence>
<keyword evidence="2" id="KW-0680">Restriction system</keyword>
<dbReference type="AlphaFoldDB" id="A0A9X4FDC1"/>
<dbReference type="Proteomes" id="UP001140973">
    <property type="component" value="Unassembled WGS sequence"/>
</dbReference>
<evidence type="ECO:0000313" key="5">
    <source>
        <dbReference type="EMBL" id="MDE1356640.1"/>
    </source>
</evidence>
<dbReference type="RefSeq" id="WP_274673919.1">
    <property type="nucleotide sequence ID" value="NZ_JAKNAP010000010.1"/>
</dbReference>
<dbReference type="GO" id="GO:0009307">
    <property type="term" value="P:DNA restriction-modification system"/>
    <property type="evidence" value="ECO:0007669"/>
    <property type="project" value="UniProtKB-KW"/>
</dbReference>
<dbReference type="GO" id="GO:0004519">
    <property type="term" value="F:endonuclease activity"/>
    <property type="evidence" value="ECO:0007669"/>
    <property type="project" value="UniProtKB-KW"/>
</dbReference>
<comment type="caution">
    <text evidence="5">The sequence shown here is derived from an EMBL/GenBank/DDBJ whole genome shotgun (WGS) entry which is preliminary data.</text>
</comment>
<keyword evidence="3" id="KW-0238">DNA-binding</keyword>
<dbReference type="Gene3D" id="3.90.220.20">
    <property type="entry name" value="DNA methylase specificity domains"/>
    <property type="match status" value="2"/>
</dbReference>
<evidence type="ECO:0000256" key="1">
    <source>
        <dbReference type="ARBA" id="ARBA00010923"/>
    </source>
</evidence>
<dbReference type="InterPro" id="IPR044946">
    <property type="entry name" value="Restrct_endonuc_typeI_TRD_sf"/>
</dbReference>
<dbReference type="GO" id="GO:0003677">
    <property type="term" value="F:DNA binding"/>
    <property type="evidence" value="ECO:0007669"/>
    <property type="project" value="UniProtKB-KW"/>
</dbReference>
<accession>A0A9X4FDC1</accession>
<gene>
    <name evidence="5" type="ORF">L9W73_04855</name>
</gene>
<name>A0A9X4FDC1_9VIBR</name>
<dbReference type="Pfam" id="PF01420">
    <property type="entry name" value="Methylase_S"/>
    <property type="match status" value="1"/>
</dbReference>
<keyword evidence="5" id="KW-0540">Nuclease</keyword>
<evidence type="ECO:0000313" key="6">
    <source>
        <dbReference type="Proteomes" id="UP001140973"/>
    </source>
</evidence>
<evidence type="ECO:0000256" key="2">
    <source>
        <dbReference type="ARBA" id="ARBA00022747"/>
    </source>
</evidence>
<evidence type="ECO:0000256" key="3">
    <source>
        <dbReference type="ARBA" id="ARBA00023125"/>
    </source>
</evidence>
<feature type="domain" description="Type I restriction modification DNA specificity" evidence="4">
    <location>
        <begin position="5"/>
        <end position="168"/>
    </location>
</feature>
<sequence>MLKNAEWGEFLIGDLFEKIKTKKLPFKADELPKQRMGEYTLPCLTSSFRNQGLNYFVPRADATILKNVISIPSNSDVYRAYFQSNEFTVLSDAYAIKWNLNDIDLSPNQYLFVVQCINKVTDLRIYSYKNKLGGWNVVKNKSIHLPIKDGKIDFDFMESFIEMLEAEQMKKLDSYLSIAGLDNYRLSLEEQNVLDDFENGKIEWGEFNLEKLFGKATRGKRLKSADRIDGNLPFVTAGEAEEGVSAFIGNSVTVFSSNTTTIDMFGSAKYRNYKYGGDDHVAVVHTEKLPKHAAIFVTASIHKSSYTGKFDYGRNFYAKDADELNISLPQKDNKPNYSLMTILLSAIHKLVIKDVIEYVDQKKQ</sequence>
<reference evidence="5" key="1">
    <citation type="submission" date="2022-02" db="EMBL/GenBank/DDBJ databases">
        <title>Emergence and expansion in Europe of a Vibrio aestuarianus clonal complex pathogenic for oysters.</title>
        <authorList>
            <person name="Mesnil A."/>
            <person name="Travers M.-A."/>
        </authorList>
    </citation>
    <scope>NUCLEOTIDE SEQUENCE</scope>
    <source>
        <strain evidence="5">151-ITT-15-cp-1</strain>
    </source>
</reference>
<protein>
    <submittedName>
        <fullName evidence="5">Restriction endonuclease subunit S</fullName>
    </submittedName>
</protein>
<proteinExistence type="inferred from homology"/>
<dbReference type="InterPro" id="IPR000055">
    <property type="entry name" value="Restrct_endonuc_typeI_TRD"/>
</dbReference>
<keyword evidence="5" id="KW-0378">Hydrolase</keyword>
<comment type="similarity">
    <text evidence="1">Belongs to the type-I restriction system S methylase family.</text>
</comment>
<organism evidence="5 6">
    <name type="scientific">Vibrio aestuarianus</name>
    <dbReference type="NCBI Taxonomy" id="28171"/>
    <lineage>
        <taxon>Bacteria</taxon>
        <taxon>Pseudomonadati</taxon>
        <taxon>Pseudomonadota</taxon>
        <taxon>Gammaproteobacteria</taxon>
        <taxon>Vibrionales</taxon>
        <taxon>Vibrionaceae</taxon>
        <taxon>Vibrio</taxon>
    </lineage>
</organism>
<dbReference type="EMBL" id="JAKNAP010000010">
    <property type="protein sequence ID" value="MDE1356640.1"/>
    <property type="molecule type" value="Genomic_DNA"/>
</dbReference>
<keyword evidence="5" id="KW-0255">Endonuclease</keyword>